<sequence length="118" mass="12545">MLTALYTVTIINVLGAAFFAIAGLVRPTLVAPGSQTESSRIFALYTLARTIPIAVVTIAAGVWAPLIAMLWLSALSALLQLLDGYVGTQLRNARTTWGPIFLGVVQSALLAWVVFNIS</sequence>
<evidence type="ECO:0000256" key="1">
    <source>
        <dbReference type="SAM" id="Phobius"/>
    </source>
</evidence>
<keyword evidence="1" id="KW-1133">Transmembrane helix</keyword>
<reference evidence="2 3" key="1">
    <citation type="submission" date="2019-07" db="EMBL/GenBank/DDBJ databases">
        <title>The Draft Genome Sequence of Rhizobium tropici SARCC-755 Associated with Superior Nodulation on Pigeonpea (Cajanus cajan (L.) Millsp.).</title>
        <authorList>
            <person name="Bopape F.L."/>
            <person name="Hassen A.I."/>
            <person name="Swanevelder Z.H."/>
            <person name="Gwata E.T."/>
        </authorList>
    </citation>
    <scope>NUCLEOTIDE SEQUENCE [LARGE SCALE GENOMIC DNA]</scope>
    <source>
        <strain evidence="2 3">SARCC-755</strain>
    </source>
</reference>
<dbReference type="AlphaFoldDB" id="A0A5B0WCT6"/>
<protein>
    <recommendedName>
        <fullName evidence="4">DUF4345 domain-containing protein</fullName>
    </recommendedName>
</protein>
<feature type="transmembrane region" description="Helical" evidence="1">
    <location>
        <begin position="97"/>
        <end position="115"/>
    </location>
</feature>
<comment type="caution">
    <text evidence="2">The sequence shown here is derived from an EMBL/GenBank/DDBJ whole genome shotgun (WGS) entry which is preliminary data.</text>
</comment>
<name>A0A5B0WCT6_RHITR</name>
<proteinExistence type="predicted"/>
<dbReference type="EMBL" id="VNIP01000003">
    <property type="protein sequence ID" value="KAA1184676.1"/>
    <property type="molecule type" value="Genomic_DNA"/>
</dbReference>
<feature type="transmembrane region" description="Helical" evidence="1">
    <location>
        <begin position="6"/>
        <end position="29"/>
    </location>
</feature>
<organism evidence="2 3">
    <name type="scientific">Rhizobium tropici</name>
    <dbReference type="NCBI Taxonomy" id="398"/>
    <lineage>
        <taxon>Bacteria</taxon>
        <taxon>Pseudomonadati</taxon>
        <taxon>Pseudomonadota</taxon>
        <taxon>Alphaproteobacteria</taxon>
        <taxon>Hyphomicrobiales</taxon>
        <taxon>Rhizobiaceae</taxon>
        <taxon>Rhizobium/Agrobacterium group</taxon>
        <taxon>Rhizobium</taxon>
    </lineage>
</organism>
<dbReference type="Proteomes" id="UP000323608">
    <property type="component" value="Unassembled WGS sequence"/>
</dbReference>
<evidence type="ECO:0008006" key="4">
    <source>
        <dbReference type="Google" id="ProtNLM"/>
    </source>
</evidence>
<dbReference type="RefSeq" id="WP_149633458.1">
    <property type="nucleotide sequence ID" value="NZ_VNIP01000003.1"/>
</dbReference>
<accession>A0A5B0WCT6</accession>
<evidence type="ECO:0000313" key="2">
    <source>
        <dbReference type="EMBL" id="KAA1184676.1"/>
    </source>
</evidence>
<keyword evidence="1" id="KW-0812">Transmembrane</keyword>
<gene>
    <name evidence="2" type="ORF">FP026_04700</name>
</gene>
<evidence type="ECO:0000313" key="3">
    <source>
        <dbReference type="Proteomes" id="UP000323608"/>
    </source>
</evidence>
<keyword evidence="1" id="KW-0472">Membrane</keyword>